<evidence type="ECO:0000256" key="4">
    <source>
        <dbReference type="ARBA" id="ARBA00022670"/>
    </source>
</evidence>
<dbReference type="GO" id="GO:0004843">
    <property type="term" value="F:cysteine-type deubiquitinase activity"/>
    <property type="evidence" value="ECO:0007669"/>
    <property type="project" value="UniProtKB-EC"/>
</dbReference>
<evidence type="ECO:0000259" key="13">
    <source>
        <dbReference type="PROSITE" id="PS50235"/>
    </source>
</evidence>
<dbReference type="SMART" id="SM00165">
    <property type="entry name" value="UBA"/>
    <property type="match status" value="1"/>
</dbReference>
<evidence type="ECO:0000259" key="14">
    <source>
        <dbReference type="PROSITE" id="PS50271"/>
    </source>
</evidence>
<dbReference type="PANTHER" id="PTHR24006:SF758">
    <property type="entry name" value="UBIQUITIN CARBOXYL-TERMINAL HYDROLASE 36"/>
    <property type="match status" value="1"/>
</dbReference>
<keyword evidence="17" id="KW-1185">Reference proteome</keyword>
<organism evidence="15">
    <name type="scientific">Hexamita inflata</name>
    <dbReference type="NCBI Taxonomy" id="28002"/>
    <lineage>
        <taxon>Eukaryota</taxon>
        <taxon>Metamonada</taxon>
        <taxon>Diplomonadida</taxon>
        <taxon>Hexamitidae</taxon>
        <taxon>Hexamitinae</taxon>
        <taxon>Hexamita</taxon>
    </lineage>
</organism>
<dbReference type="InterPro" id="IPR013083">
    <property type="entry name" value="Znf_RING/FYVE/PHD"/>
</dbReference>
<dbReference type="Pfam" id="PF02148">
    <property type="entry name" value="zf-UBP"/>
    <property type="match status" value="1"/>
</dbReference>
<name>A0AA86P4T9_9EUKA</name>
<accession>A0AA86P4T9</accession>
<evidence type="ECO:0000256" key="6">
    <source>
        <dbReference type="ARBA" id="ARBA00022771"/>
    </source>
</evidence>
<dbReference type="Gene3D" id="3.90.70.10">
    <property type="entry name" value="Cysteine proteinases"/>
    <property type="match status" value="1"/>
</dbReference>
<keyword evidence="4" id="KW-0645">Protease</keyword>
<evidence type="ECO:0000313" key="16">
    <source>
        <dbReference type="EMBL" id="CAL5974978.1"/>
    </source>
</evidence>
<keyword evidence="9" id="KW-0788">Thiol protease</keyword>
<evidence type="ECO:0000256" key="10">
    <source>
        <dbReference type="ARBA" id="ARBA00022833"/>
    </source>
</evidence>
<dbReference type="SUPFAM" id="SSF57850">
    <property type="entry name" value="RING/U-box"/>
    <property type="match status" value="2"/>
</dbReference>
<evidence type="ECO:0000256" key="5">
    <source>
        <dbReference type="ARBA" id="ARBA00022723"/>
    </source>
</evidence>
<evidence type="ECO:0000256" key="1">
    <source>
        <dbReference type="ARBA" id="ARBA00000707"/>
    </source>
</evidence>
<comment type="caution">
    <text evidence="15">The sequence shown here is derived from an EMBL/GenBank/DDBJ whole genome shotgun (WGS) entry which is preliminary data.</text>
</comment>
<dbReference type="GO" id="GO:0006508">
    <property type="term" value="P:proteolysis"/>
    <property type="evidence" value="ECO:0007669"/>
    <property type="project" value="UniProtKB-KW"/>
</dbReference>
<dbReference type="GO" id="GO:0008270">
    <property type="term" value="F:zinc ion binding"/>
    <property type="evidence" value="ECO:0007669"/>
    <property type="project" value="UniProtKB-KW"/>
</dbReference>
<dbReference type="EMBL" id="CAXDID020000005">
    <property type="protein sequence ID" value="CAL5974978.1"/>
    <property type="molecule type" value="Genomic_DNA"/>
</dbReference>
<feature type="domain" description="UBA" evidence="12">
    <location>
        <begin position="531"/>
        <end position="571"/>
    </location>
</feature>
<dbReference type="PROSITE" id="PS50030">
    <property type="entry name" value="UBA"/>
    <property type="match status" value="1"/>
</dbReference>
<evidence type="ECO:0000256" key="3">
    <source>
        <dbReference type="ARBA" id="ARBA00012759"/>
    </source>
</evidence>
<dbReference type="InterPro" id="IPR028889">
    <property type="entry name" value="USP"/>
</dbReference>
<dbReference type="InterPro" id="IPR001607">
    <property type="entry name" value="Znf_UBP"/>
</dbReference>
<dbReference type="Pfam" id="PF00627">
    <property type="entry name" value="UBA"/>
    <property type="match status" value="1"/>
</dbReference>
<sequence>MYREPEGTPIFKEECQHCFEQKLSQQGLFLCLFCDHCCCHEHAYLHQQKTSHSEFVRLRYEFRQELSPEELQQKLHTETLEELADLESKVFQIVDGVLQEVVEVSDEQCLTAALIADCPPNQDYRYLKPAADSVSSSTCIHMNLIKYADGQHPNQKCADCELTKNLWLCLTCGRLSCGRKNWDGTGGNGHALMHATATNHSVALKTTSCCKSTQEVYCYKCDNEVPINNKNQSVLQKLLQQFQLEYILERGTAGELSLLDQVRQNQLNAQKQNANSGTPMKWDMITGLKQVPFENTGNTCYANSVVNALLCFDNTFMQNDHMSKCQLEPEKCFQCQIQRILFHSKKELFPLQQQPHLTNLMLSMKSYLTNRENIGKQQDAQEFLEEVLKKLPETFRLPRTRKEVHCKLCGFRQFSEGTAQNYLGLTCNFFDQVTETEQGMPIDLTSSLQADLFGTQKSVYDFKCKQCGAVNNKDEEQVIRVGQSYVDPLPQNLIVVINRLFYDKVFQKVNKLRTRIENAKEINLSILHPEPLLEEGIEEIMAFGFTFEEAQRALRQANYDKDQAVSLLFDNQVKPATQETDHERLLNKGNQQFGSEAYQLQAFVEHVGQSYDCGHYIAYCKTELGWVKCDDDKFSMVDNDNINPENAYLMFYRKQ</sequence>
<evidence type="ECO:0000256" key="9">
    <source>
        <dbReference type="ARBA" id="ARBA00022807"/>
    </source>
</evidence>
<evidence type="ECO:0000313" key="15">
    <source>
        <dbReference type="EMBL" id="CAI9930843.1"/>
    </source>
</evidence>
<evidence type="ECO:0000256" key="8">
    <source>
        <dbReference type="ARBA" id="ARBA00022801"/>
    </source>
</evidence>
<keyword evidence="8 15" id="KW-0378">Hydrolase</keyword>
<dbReference type="Gene3D" id="3.30.40.10">
    <property type="entry name" value="Zinc/RING finger domain, C3HC4 (zinc finger)"/>
    <property type="match status" value="2"/>
</dbReference>
<dbReference type="Pfam" id="PF00443">
    <property type="entry name" value="UCH"/>
    <property type="match status" value="1"/>
</dbReference>
<dbReference type="Pfam" id="PF17807">
    <property type="entry name" value="zf-UBP_var"/>
    <property type="match status" value="1"/>
</dbReference>
<gene>
    <name evidence="15" type="ORF">HINF_LOCUS18488</name>
    <name evidence="16" type="ORF">HINF_LOCUS3123</name>
</gene>
<proteinExistence type="inferred from homology"/>
<comment type="similarity">
    <text evidence="2">Belongs to the peptidase C19 family.</text>
</comment>
<keyword evidence="10" id="KW-0862">Zinc</keyword>
<dbReference type="PROSITE" id="PS50235">
    <property type="entry name" value="USP_3"/>
    <property type="match status" value="1"/>
</dbReference>
<evidence type="ECO:0000313" key="17">
    <source>
        <dbReference type="Proteomes" id="UP001642409"/>
    </source>
</evidence>
<feature type="domain" description="UBP-type" evidence="14">
    <location>
        <begin position="137"/>
        <end position="246"/>
    </location>
</feature>
<evidence type="ECO:0000256" key="11">
    <source>
        <dbReference type="PROSITE-ProRule" id="PRU00502"/>
    </source>
</evidence>
<dbReference type="GO" id="GO:0005634">
    <property type="term" value="C:nucleus"/>
    <property type="evidence" value="ECO:0007669"/>
    <property type="project" value="TreeGrafter"/>
</dbReference>
<dbReference type="GO" id="GO:0005829">
    <property type="term" value="C:cytosol"/>
    <property type="evidence" value="ECO:0007669"/>
    <property type="project" value="TreeGrafter"/>
</dbReference>
<dbReference type="EC" id="3.4.19.12" evidence="3"/>
<feature type="domain" description="USP" evidence="13">
    <location>
        <begin position="291"/>
        <end position="655"/>
    </location>
</feature>
<dbReference type="SUPFAM" id="SSF54001">
    <property type="entry name" value="Cysteine proteinases"/>
    <property type="match status" value="1"/>
</dbReference>
<dbReference type="InterPro" id="IPR038765">
    <property type="entry name" value="Papain-like_cys_pep_sf"/>
</dbReference>
<dbReference type="PROSITE" id="PS50271">
    <property type="entry name" value="ZF_UBP"/>
    <property type="match status" value="1"/>
</dbReference>
<dbReference type="Proteomes" id="UP001642409">
    <property type="component" value="Unassembled WGS sequence"/>
</dbReference>
<dbReference type="AlphaFoldDB" id="A0AA86P4T9"/>
<dbReference type="GO" id="GO:0016579">
    <property type="term" value="P:protein deubiquitination"/>
    <property type="evidence" value="ECO:0007669"/>
    <property type="project" value="InterPro"/>
</dbReference>
<dbReference type="Gene3D" id="1.10.8.10">
    <property type="entry name" value="DNA helicase RuvA subunit, C-terminal domain"/>
    <property type="match status" value="1"/>
</dbReference>
<dbReference type="PANTHER" id="PTHR24006">
    <property type="entry name" value="UBIQUITIN CARBOXYL-TERMINAL HYDROLASE"/>
    <property type="match status" value="1"/>
</dbReference>
<dbReference type="InterPro" id="IPR041432">
    <property type="entry name" value="UBP13_Znf-UBP_var"/>
</dbReference>
<evidence type="ECO:0000259" key="12">
    <source>
        <dbReference type="PROSITE" id="PS50030"/>
    </source>
</evidence>
<dbReference type="InterPro" id="IPR015940">
    <property type="entry name" value="UBA"/>
</dbReference>
<keyword evidence="7" id="KW-0833">Ubl conjugation pathway</keyword>
<evidence type="ECO:0000256" key="7">
    <source>
        <dbReference type="ARBA" id="ARBA00022786"/>
    </source>
</evidence>
<dbReference type="InterPro" id="IPR050164">
    <property type="entry name" value="Peptidase_C19"/>
</dbReference>
<dbReference type="InterPro" id="IPR018200">
    <property type="entry name" value="USP_CS"/>
</dbReference>
<protein>
    <recommendedName>
        <fullName evidence="3">ubiquitinyl hydrolase 1</fullName>
        <ecNumber evidence="3">3.4.19.12</ecNumber>
    </recommendedName>
</protein>
<reference evidence="15" key="1">
    <citation type="submission" date="2023-06" db="EMBL/GenBank/DDBJ databases">
        <authorList>
            <person name="Kurt Z."/>
        </authorList>
    </citation>
    <scope>NUCLEOTIDE SEQUENCE</scope>
</reference>
<evidence type="ECO:0000256" key="2">
    <source>
        <dbReference type="ARBA" id="ARBA00009085"/>
    </source>
</evidence>
<dbReference type="EMBL" id="CATOUU010000464">
    <property type="protein sequence ID" value="CAI9930843.1"/>
    <property type="molecule type" value="Genomic_DNA"/>
</dbReference>
<dbReference type="PROSITE" id="PS00973">
    <property type="entry name" value="USP_2"/>
    <property type="match status" value="1"/>
</dbReference>
<dbReference type="SMART" id="SM00290">
    <property type="entry name" value="ZnF_UBP"/>
    <property type="match status" value="1"/>
</dbReference>
<dbReference type="InterPro" id="IPR001394">
    <property type="entry name" value="Peptidase_C19_UCH"/>
</dbReference>
<comment type="catalytic activity">
    <reaction evidence="1">
        <text>Thiol-dependent hydrolysis of ester, thioester, amide, peptide and isopeptide bonds formed by the C-terminal Gly of ubiquitin (a 76-residue protein attached to proteins as an intracellular targeting signal).</text>
        <dbReference type="EC" id="3.4.19.12"/>
    </reaction>
</comment>
<keyword evidence="6 11" id="KW-0863">Zinc-finger</keyword>
<keyword evidence="5" id="KW-0479">Metal-binding</keyword>
<reference evidence="16 17" key="2">
    <citation type="submission" date="2024-07" db="EMBL/GenBank/DDBJ databases">
        <authorList>
            <person name="Akdeniz Z."/>
        </authorList>
    </citation>
    <scope>NUCLEOTIDE SEQUENCE [LARGE SCALE GENOMIC DNA]</scope>
</reference>